<dbReference type="InterPro" id="IPR029069">
    <property type="entry name" value="HotDog_dom_sf"/>
</dbReference>
<evidence type="ECO:0000256" key="2">
    <source>
        <dbReference type="ARBA" id="ARBA00011881"/>
    </source>
</evidence>
<protein>
    <recommendedName>
        <fullName evidence="6">Acyl-CoA thioesterase 2</fullName>
    </recommendedName>
    <alternativeName>
        <fullName evidence="7">Thioesterase II</fullName>
    </alternativeName>
</protein>
<dbReference type="Pfam" id="PF02551">
    <property type="entry name" value="Acyl_CoA_thio"/>
    <property type="match status" value="1"/>
</dbReference>
<comment type="similarity">
    <text evidence="1">Belongs to the C/M/P thioester hydrolase family.</text>
</comment>
<keyword evidence="12" id="KW-1185">Reference proteome</keyword>
<dbReference type="PANTHER" id="PTHR11066:SF34">
    <property type="entry name" value="ACYL-COENZYME A THIOESTERASE 8"/>
    <property type="match status" value="1"/>
</dbReference>
<name>A0A512DCU1_9CELL</name>
<comment type="caution">
    <text evidence="11">The sequence shown here is derived from an EMBL/GenBank/DDBJ whole genome shotgun (WGS) entry which is preliminary data.</text>
</comment>
<dbReference type="PANTHER" id="PTHR11066">
    <property type="entry name" value="ACYL-COA THIOESTERASE"/>
    <property type="match status" value="1"/>
</dbReference>
<evidence type="ECO:0000256" key="3">
    <source>
        <dbReference type="ARBA" id="ARBA00022801"/>
    </source>
</evidence>
<comment type="subunit">
    <text evidence="2">Homotetramer.</text>
</comment>
<dbReference type="CDD" id="cd03445">
    <property type="entry name" value="Thioesterase_II_repeat2"/>
    <property type="match status" value="1"/>
</dbReference>
<evidence type="ECO:0000256" key="5">
    <source>
        <dbReference type="ARBA" id="ARBA00050943"/>
    </source>
</evidence>
<feature type="compositionally biased region" description="Pro residues" evidence="8">
    <location>
        <begin position="1"/>
        <end position="11"/>
    </location>
</feature>
<keyword evidence="3" id="KW-0378">Hydrolase</keyword>
<evidence type="ECO:0000256" key="4">
    <source>
        <dbReference type="ARBA" id="ARBA00023098"/>
    </source>
</evidence>
<evidence type="ECO:0000256" key="1">
    <source>
        <dbReference type="ARBA" id="ARBA00006538"/>
    </source>
</evidence>
<evidence type="ECO:0000256" key="8">
    <source>
        <dbReference type="SAM" id="MobiDB-lite"/>
    </source>
</evidence>
<dbReference type="InterPro" id="IPR025652">
    <property type="entry name" value="TesB_C"/>
</dbReference>
<dbReference type="CDD" id="cd03444">
    <property type="entry name" value="Thioesterase_II_repeat1"/>
    <property type="match status" value="1"/>
</dbReference>
<dbReference type="Pfam" id="PF13622">
    <property type="entry name" value="4HBT_3"/>
    <property type="match status" value="1"/>
</dbReference>
<dbReference type="EMBL" id="BJYY01000013">
    <property type="protein sequence ID" value="GEO34030.1"/>
    <property type="molecule type" value="Genomic_DNA"/>
</dbReference>
<dbReference type="InterPro" id="IPR003703">
    <property type="entry name" value="Acyl_CoA_thio"/>
</dbReference>
<comment type="catalytic activity">
    <reaction evidence="5">
        <text>a fatty acyl-CoA + H2O = a fatty acid + CoA + H(+)</text>
        <dbReference type="Rhea" id="RHEA:16781"/>
        <dbReference type="ChEBI" id="CHEBI:15377"/>
        <dbReference type="ChEBI" id="CHEBI:15378"/>
        <dbReference type="ChEBI" id="CHEBI:28868"/>
        <dbReference type="ChEBI" id="CHEBI:57287"/>
        <dbReference type="ChEBI" id="CHEBI:77636"/>
        <dbReference type="EC" id="3.1.2.20"/>
    </reaction>
    <physiologicalReaction direction="left-to-right" evidence="5">
        <dbReference type="Rhea" id="RHEA:16782"/>
    </physiologicalReaction>
</comment>
<proteinExistence type="inferred from homology"/>
<dbReference type="OrthoDB" id="9781019at2"/>
<dbReference type="GO" id="GO:0006637">
    <property type="term" value="P:acyl-CoA metabolic process"/>
    <property type="evidence" value="ECO:0007669"/>
    <property type="project" value="InterPro"/>
</dbReference>
<accession>A0A512DCU1</accession>
<keyword evidence="4" id="KW-0443">Lipid metabolism</keyword>
<evidence type="ECO:0000313" key="12">
    <source>
        <dbReference type="Proteomes" id="UP000321181"/>
    </source>
</evidence>
<dbReference type="Proteomes" id="UP000321181">
    <property type="component" value="Unassembled WGS sequence"/>
</dbReference>
<dbReference type="GO" id="GO:0009062">
    <property type="term" value="P:fatty acid catabolic process"/>
    <property type="evidence" value="ECO:0007669"/>
    <property type="project" value="TreeGrafter"/>
</dbReference>
<feature type="domain" description="Acyl-CoA thioesterase 2 C-terminal" evidence="9">
    <location>
        <begin position="227"/>
        <end position="320"/>
    </location>
</feature>
<dbReference type="GO" id="GO:0047617">
    <property type="term" value="F:fatty acyl-CoA hydrolase activity"/>
    <property type="evidence" value="ECO:0007669"/>
    <property type="project" value="UniProtKB-EC"/>
</dbReference>
<dbReference type="Gene3D" id="2.40.160.210">
    <property type="entry name" value="Acyl-CoA thioesterase, double hotdog domain"/>
    <property type="match status" value="1"/>
</dbReference>
<organism evidence="11 12">
    <name type="scientific">Cellulomonas aerilata</name>
    <dbReference type="NCBI Taxonomy" id="515326"/>
    <lineage>
        <taxon>Bacteria</taxon>
        <taxon>Bacillati</taxon>
        <taxon>Actinomycetota</taxon>
        <taxon>Actinomycetes</taxon>
        <taxon>Micrococcales</taxon>
        <taxon>Cellulomonadaceae</taxon>
        <taxon>Cellulomonas</taxon>
    </lineage>
</organism>
<sequence length="325" mass="35269">MTAPTPLPAGEPTPSADVPADVPADAPAEDAPDPLARVLEALRLDQVDADHFVGPSLHRPRGRVFGGQVLAQALVAAGRTVPDGRLPHSLHGYFLRPGDVRKPIEFAVERMRDGRSFSARRTHALQDGAPILSMITSFQEEQQGLDHADPMPDAPPPDDVVSALDVLGPIDHPMATFWTQSAAFDLRHVERSIFIGPGRERTDRQMVWVRAHGQVPSVRASGDPSGGPSDQVLHRALMAFACDQIMLEPVLRRHGHSWVSPGLSMASLDHAMWWHRPARVDEWLLYVQSSPSSQGGRGLTAAKVYAQDGTLVASIAQEGMVRLPD</sequence>
<dbReference type="InterPro" id="IPR049449">
    <property type="entry name" value="TesB_ACOT8-like_N"/>
</dbReference>
<evidence type="ECO:0000256" key="7">
    <source>
        <dbReference type="ARBA" id="ARBA00079653"/>
    </source>
</evidence>
<feature type="region of interest" description="Disordered" evidence="8">
    <location>
        <begin position="1"/>
        <end position="31"/>
    </location>
</feature>
<dbReference type="AlphaFoldDB" id="A0A512DCU1"/>
<feature type="compositionally biased region" description="Low complexity" evidence="8">
    <location>
        <begin position="12"/>
        <end position="26"/>
    </location>
</feature>
<evidence type="ECO:0000256" key="6">
    <source>
        <dbReference type="ARBA" id="ARBA00071120"/>
    </source>
</evidence>
<evidence type="ECO:0000259" key="10">
    <source>
        <dbReference type="Pfam" id="PF13622"/>
    </source>
</evidence>
<dbReference type="FunFam" id="2.40.160.210:FF:000001">
    <property type="entry name" value="Acyl-CoA thioesterase II"/>
    <property type="match status" value="1"/>
</dbReference>
<evidence type="ECO:0000313" key="11">
    <source>
        <dbReference type="EMBL" id="GEO34030.1"/>
    </source>
</evidence>
<feature type="domain" description="Acyl-CoA thioesterase-like N-terminal HotDog" evidence="10">
    <location>
        <begin position="61"/>
        <end position="139"/>
    </location>
</feature>
<gene>
    <name evidence="11" type="primary">tesB</name>
    <name evidence="11" type="ORF">CAE01nite_17550</name>
</gene>
<dbReference type="InterPro" id="IPR042171">
    <property type="entry name" value="Acyl-CoA_hotdog"/>
</dbReference>
<evidence type="ECO:0000259" key="9">
    <source>
        <dbReference type="Pfam" id="PF02551"/>
    </source>
</evidence>
<dbReference type="SUPFAM" id="SSF54637">
    <property type="entry name" value="Thioesterase/thiol ester dehydrase-isomerase"/>
    <property type="match status" value="2"/>
</dbReference>
<reference evidence="11 12" key="1">
    <citation type="submission" date="2019-07" db="EMBL/GenBank/DDBJ databases">
        <title>Whole genome shotgun sequence of Cellulomonas aerilata NBRC 106308.</title>
        <authorList>
            <person name="Hosoyama A."/>
            <person name="Uohara A."/>
            <person name="Ohji S."/>
            <person name="Ichikawa N."/>
        </authorList>
    </citation>
    <scope>NUCLEOTIDE SEQUENCE [LARGE SCALE GENOMIC DNA]</scope>
    <source>
        <strain evidence="11 12">NBRC 106308</strain>
    </source>
</reference>
<dbReference type="RefSeq" id="WP_146902943.1">
    <property type="nucleotide sequence ID" value="NZ_BAAARM010000003.1"/>
</dbReference>